<evidence type="ECO:0000256" key="1">
    <source>
        <dbReference type="SAM" id="Phobius"/>
    </source>
</evidence>
<gene>
    <name evidence="2" type="ORF">BpHYR1_047306</name>
</gene>
<organism evidence="2 3">
    <name type="scientific">Brachionus plicatilis</name>
    <name type="common">Marine rotifer</name>
    <name type="synonym">Brachionus muelleri</name>
    <dbReference type="NCBI Taxonomy" id="10195"/>
    <lineage>
        <taxon>Eukaryota</taxon>
        <taxon>Metazoa</taxon>
        <taxon>Spiralia</taxon>
        <taxon>Gnathifera</taxon>
        <taxon>Rotifera</taxon>
        <taxon>Eurotatoria</taxon>
        <taxon>Monogononta</taxon>
        <taxon>Pseudotrocha</taxon>
        <taxon>Ploima</taxon>
        <taxon>Brachionidae</taxon>
        <taxon>Brachionus</taxon>
    </lineage>
</organism>
<keyword evidence="1" id="KW-1133">Transmembrane helix</keyword>
<keyword evidence="3" id="KW-1185">Reference proteome</keyword>
<feature type="transmembrane region" description="Helical" evidence="1">
    <location>
        <begin position="40"/>
        <end position="57"/>
    </location>
</feature>
<sequence>MNLRIWTKIYYFFRKEILQIEKINFFQSNYLTCCGVHHRYLTVYLFIMYVSVNYFTLGDEDKSPRRLIKVLLGASNVYSACKGYLTSVS</sequence>
<proteinExistence type="predicted"/>
<dbReference type="EMBL" id="REGN01000497">
    <property type="protein sequence ID" value="RNA41487.1"/>
    <property type="molecule type" value="Genomic_DNA"/>
</dbReference>
<accession>A0A3M7T0K7</accession>
<reference evidence="2 3" key="1">
    <citation type="journal article" date="2018" name="Sci. Rep.">
        <title>Genomic signatures of local adaptation to the degree of environmental predictability in rotifers.</title>
        <authorList>
            <person name="Franch-Gras L."/>
            <person name="Hahn C."/>
            <person name="Garcia-Roger E.M."/>
            <person name="Carmona M.J."/>
            <person name="Serra M."/>
            <person name="Gomez A."/>
        </authorList>
    </citation>
    <scope>NUCLEOTIDE SEQUENCE [LARGE SCALE GENOMIC DNA]</scope>
    <source>
        <strain evidence="2">HYR1</strain>
    </source>
</reference>
<keyword evidence="1" id="KW-0812">Transmembrane</keyword>
<protein>
    <submittedName>
        <fullName evidence="2">Uncharacterized protein</fullName>
    </submittedName>
</protein>
<dbReference type="AlphaFoldDB" id="A0A3M7T0K7"/>
<evidence type="ECO:0000313" key="3">
    <source>
        <dbReference type="Proteomes" id="UP000276133"/>
    </source>
</evidence>
<name>A0A3M7T0K7_BRAPC</name>
<comment type="caution">
    <text evidence="2">The sequence shown here is derived from an EMBL/GenBank/DDBJ whole genome shotgun (WGS) entry which is preliminary data.</text>
</comment>
<evidence type="ECO:0000313" key="2">
    <source>
        <dbReference type="EMBL" id="RNA41487.1"/>
    </source>
</evidence>
<keyword evidence="1" id="KW-0472">Membrane</keyword>
<dbReference type="Proteomes" id="UP000276133">
    <property type="component" value="Unassembled WGS sequence"/>
</dbReference>